<evidence type="ECO:0000256" key="4">
    <source>
        <dbReference type="ARBA" id="ARBA00022989"/>
    </source>
</evidence>
<organism evidence="7 8">
    <name type="scientific">Actinopolymorpha singaporensis</name>
    <dbReference type="NCBI Taxonomy" id="117157"/>
    <lineage>
        <taxon>Bacteria</taxon>
        <taxon>Bacillati</taxon>
        <taxon>Actinomycetota</taxon>
        <taxon>Actinomycetes</taxon>
        <taxon>Propionibacteriales</taxon>
        <taxon>Actinopolymorphaceae</taxon>
        <taxon>Actinopolymorpha</taxon>
    </lineage>
</organism>
<dbReference type="AlphaFoldDB" id="A0A1H1N3V0"/>
<dbReference type="InterPro" id="IPR011701">
    <property type="entry name" value="MFS"/>
</dbReference>
<dbReference type="SUPFAM" id="SSF103473">
    <property type="entry name" value="MFS general substrate transporter"/>
    <property type="match status" value="1"/>
</dbReference>
<keyword evidence="5 6" id="KW-0472">Membrane</keyword>
<evidence type="ECO:0000256" key="1">
    <source>
        <dbReference type="ARBA" id="ARBA00004651"/>
    </source>
</evidence>
<comment type="subcellular location">
    <subcellularLocation>
        <location evidence="1">Cell membrane</location>
        <topology evidence="1">Multi-pass membrane protein</topology>
    </subcellularLocation>
</comment>
<keyword evidence="8" id="KW-1185">Reference proteome</keyword>
<feature type="transmembrane region" description="Helical" evidence="6">
    <location>
        <begin position="86"/>
        <end position="105"/>
    </location>
</feature>
<evidence type="ECO:0000256" key="5">
    <source>
        <dbReference type="ARBA" id="ARBA00023136"/>
    </source>
</evidence>
<evidence type="ECO:0000313" key="7">
    <source>
        <dbReference type="EMBL" id="SDR93733.1"/>
    </source>
</evidence>
<feature type="transmembrane region" description="Helical" evidence="6">
    <location>
        <begin position="181"/>
        <end position="199"/>
    </location>
</feature>
<evidence type="ECO:0000256" key="6">
    <source>
        <dbReference type="SAM" id="Phobius"/>
    </source>
</evidence>
<dbReference type="STRING" id="117157.SAMN04489717_1085"/>
<feature type="transmembrane region" description="Helical" evidence="6">
    <location>
        <begin position="111"/>
        <end position="134"/>
    </location>
</feature>
<proteinExistence type="predicted"/>
<dbReference type="InterPro" id="IPR036259">
    <property type="entry name" value="MFS_trans_sf"/>
</dbReference>
<evidence type="ECO:0000256" key="2">
    <source>
        <dbReference type="ARBA" id="ARBA00022475"/>
    </source>
</evidence>
<accession>A0A1H1N3V0</accession>
<evidence type="ECO:0000313" key="8">
    <source>
        <dbReference type="Proteomes" id="UP000198983"/>
    </source>
</evidence>
<dbReference type="Gene3D" id="1.20.1250.20">
    <property type="entry name" value="MFS general substrate transporter like domains"/>
    <property type="match status" value="1"/>
</dbReference>
<feature type="transmembrane region" description="Helical" evidence="6">
    <location>
        <begin position="399"/>
        <end position="418"/>
    </location>
</feature>
<protein>
    <submittedName>
        <fullName evidence="7">Major Facilitator Superfamily protein</fullName>
    </submittedName>
</protein>
<dbReference type="PANTHER" id="PTHR23513:SF17">
    <property type="entry name" value="MEMBRANE PROTEIN"/>
    <property type="match status" value="1"/>
</dbReference>
<feature type="transmembrane region" description="Helical" evidence="6">
    <location>
        <begin position="54"/>
        <end position="74"/>
    </location>
</feature>
<dbReference type="RefSeq" id="WP_092651093.1">
    <property type="nucleotide sequence ID" value="NZ_LT629732.1"/>
</dbReference>
<keyword evidence="2" id="KW-1003">Cell membrane</keyword>
<reference evidence="7 8" key="1">
    <citation type="submission" date="2016-10" db="EMBL/GenBank/DDBJ databases">
        <authorList>
            <person name="de Groot N.N."/>
        </authorList>
    </citation>
    <scope>NUCLEOTIDE SEQUENCE [LARGE SCALE GENOMIC DNA]</scope>
    <source>
        <strain evidence="7 8">DSM 22024</strain>
    </source>
</reference>
<dbReference type="OrthoDB" id="3688258at2"/>
<feature type="transmembrane region" description="Helical" evidence="6">
    <location>
        <begin position="278"/>
        <end position="299"/>
    </location>
</feature>
<dbReference type="PANTHER" id="PTHR23513">
    <property type="entry name" value="INTEGRAL MEMBRANE EFFLUX PROTEIN-RELATED"/>
    <property type="match status" value="1"/>
</dbReference>
<dbReference type="EMBL" id="LT629732">
    <property type="protein sequence ID" value="SDR93733.1"/>
    <property type="molecule type" value="Genomic_DNA"/>
</dbReference>
<keyword evidence="3 6" id="KW-0812">Transmembrane</keyword>
<dbReference type="CDD" id="cd06173">
    <property type="entry name" value="MFS_MefA_like"/>
    <property type="match status" value="1"/>
</dbReference>
<dbReference type="Proteomes" id="UP000198983">
    <property type="component" value="Chromosome I"/>
</dbReference>
<evidence type="ECO:0000256" key="3">
    <source>
        <dbReference type="ARBA" id="ARBA00022692"/>
    </source>
</evidence>
<feature type="transmembrane region" description="Helical" evidence="6">
    <location>
        <begin position="311"/>
        <end position="330"/>
    </location>
</feature>
<dbReference type="Pfam" id="PF07690">
    <property type="entry name" value="MFS_1"/>
    <property type="match status" value="1"/>
</dbReference>
<feature type="transmembrane region" description="Helical" evidence="6">
    <location>
        <begin position="370"/>
        <end position="393"/>
    </location>
</feature>
<name>A0A1H1N3V0_9ACTN</name>
<feature type="transmembrane region" description="Helical" evidence="6">
    <location>
        <begin position="242"/>
        <end position="266"/>
    </location>
</feature>
<sequence length="438" mass="45706">MRLLRDLTTLLRHRFFRRLFAVRLVSQFSDGVFQVAIASYVLFSPERQPSATAIAVGFAVLLLPFSLLGPFCGVLLDRWSRRQTMVWCNAVRAVVVLLVLAVTRGGGEGPLFVLAVLACLSVNRFLLAALSAALPHVVSNERLVLANAVTPTCGTLAYLVGLGVGSTVAALGWGAPATAEYVVLVLASLGYAAGALLVLRIPRPMLGPDLAAAHAEVAATVRHVLHGLADGARHVVACRPAAFGLAAIAVQRFFFTLCTVAIILLYRNYFGAGDAAAGIAGLGTAVLVSGLGFGSAALLTPIAVRRIRKEAWIAVLLLVGAVAVVVPGTFFTVPAVLVTAFVLGLCAQGVKICVDTLVQESVADVYRGRVFSLYDVLFNVVVVLAATCAALTLPPTGRSYTVLAVTAVTYVAAAVGYARLTGVGLRPRTPASSESTAD</sequence>
<gene>
    <name evidence="7" type="ORF">SAMN04489717_1085</name>
</gene>
<dbReference type="GO" id="GO:0005886">
    <property type="term" value="C:plasma membrane"/>
    <property type="evidence" value="ECO:0007669"/>
    <property type="project" value="UniProtKB-SubCell"/>
</dbReference>
<keyword evidence="4 6" id="KW-1133">Transmembrane helix</keyword>
<feature type="transmembrane region" description="Helical" evidence="6">
    <location>
        <begin position="20"/>
        <end position="42"/>
    </location>
</feature>
<dbReference type="GO" id="GO:0022857">
    <property type="term" value="F:transmembrane transporter activity"/>
    <property type="evidence" value="ECO:0007669"/>
    <property type="project" value="InterPro"/>
</dbReference>